<keyword evidence="11" id="KW-1185">Reference proteome</keyword>
<dbReference type="Pfam" id="PF16004">
    <property type="entry name" value="EFTUD2"/>
    <property type="match status" value="1"/>
</dbReference>
<dbReference type="Pfam" id="PF00009">
    <property type="entry name" value="GTP_EFTU"/>
    <property type="match status" value="1"/>
</dbReference>
<dbReference type="InterPro" id="IPR027417">
    <property type="entry name" value="P-loop_NTPase"/>
</dbReference>
<reference evidence="10" key="1">
    <citation type="submission" date="2022-07" db="EMBL/GenBank/DDBJ databases">
        <title>Phylogenomic reconstructions and comparative analyses of Kickxellomycotina fungi.</title>
        <authorList>
            <person name="Reynolds N.K."/>
            <person name="Stajich J.E."/>
            <person name="Barry K."/>
            <person name="Grigoriev I.V."/>
            <person name="Crous P."/>
            <person name="Smith M.E."/>
        </authorList>
    </citation>
    <scope>NUCLEOTIDE SEQUENCE</scope>
    <source>
        <strain evidence="10">IMI 214461</strain>
    </source>
</reference>
<dbReference type="InterPro" id="IPR031950">
    <property type="entry name" value="EFTUD2_N"/>
</dbReference>
<dbReference type="Proteomes" id="UP001150907">
    <property type="component" value="Unassembled WGS sequence"/>
</dbReference>
<feature type="region of interest" description="Disordered" evidence="8">
    <location>
        <begin position="1"/>
        <end position="65"/>
    </location>
</feature>
<dbReference type="SUPFAM" id="SSF50447">
    <property type="entry name" value="Translation proteins"/>
    <property type="match status" value="1"/>
</dbReference>
<dbReference type="InterPro" id="IPR000640">
    <property type="entry name" value="EFG_V-like"/>
</dbReference>
<dbReference type="SMART" id="SM00838">
    <property type="entry name" value="EFG_C"/>
    <property type="match status" value="1"/>
</dbReference>
<dbReference type="SMART" id="SM00889">
    <property type="entry name" value="EFG_IV"/>
    <property type="match status" value="1"/>
</dbReference>
<accession>A0A9W8ELJ0</accession>
<evidence type="ECO:0000313" key="10">
    <source>
        <dbReference type="EMBL" id="KAJ2008209.1"/>
    </source>
</evidence>
<dbReference type="Gene3D" id="3.30.70.240">
    <property type="match status" value="1"/>
</dbReference>
<dbReference type="EMBL" id="JANBQF010000009">
    <property type="protein sequence ID" value="KAJ2008209.1"/>
    <property type="molecule type" value="Genomic_DNA"/>
</dbReference>
<evidence type="ECO:0000256" key="3">
    <source>
        <dbReference type="ARBA" id="ARBA00022741"/>
    </source>
</evidence>
<dbReference type="InterPro" id="IPR005517">
    <property type="entry name" value="Transl_elong_EFG/EF2_IV"/>
</dbReference>
<dbReference type="FunFam" id="3.30.230.10:FF:000009">
    <property type="entry name" value="116 kDa U5 small nuclear ribonucleoprotein component"/>
    <property type="match status" value="1"/>
</dbReference>
<dbReference type="PANTHER" id="PTHR42908:SF6">
    <property type="entry name" value="116 KDA U5 SMALL NUCLEAR RIBONUCLEOPROTEIN COMPONENT"/>
    <property type="match status" value="1"/>
</dbReference>
<evidence type="ECO:0000256" key="8">
    <source>
        <dbReference type="SAM" id="MobiDB-lite"/>
    </source>
</evidence>
<dbReference type="Gene3D" id="3.90.1430.10">
    <property type="entry name" value="Yeast translation eEF2 (G' domain)"/>
    <property type="match status" value="1"/>
</dbReference>
<dbReference type="InterPro" id="IPR035655">
    <property type="entry name" value="U5-116kDa_C"/>
</dbReference>
<comment type="caution">
    <text evidence="10">The sequence shown here is derived from an EMBL/GenBank/DDBJ whole genome shotgun (WGS) entry which is preliminary data.</text>
</comment>
<evidence type="ECO:0000256" key="1">
    <source>
        <dbReference type="ARBA" id="ARBA00004123"/>
    </source>
</evidence>
<dbReference type="OrthoDB" id="364892at2759"/>
<keyword evidence="6" id="KW-0539">Nucleus</keyword>
<dbReference type="GO" id="GO:0030623">
    <property type="term" value="F:U5 snRNA binding"/>
    <property type="evidence" value="ECO:0007669"/>
    <property type="project" value="TreeGrafter"/>
</dbReference>
<protein>
    <recommendedName>
        <fullName evidence="9">Tr-type G domain-containing protein</fullName>
    </recommendedName>
</protein>
<dbReference type="InterPro" id="IPR009000">
    <property type="entry name" value="Transl_B-barrel_sf"/>
</dbReference>
<dbReference type="CDD" id="cd01683">
    <property type="entry name" value="EF2_IV_snRNP"/>
    <property type="match status" value="1"/>
</dbReference>
<dbReference type="InterPro" id="IPR020568">
    <property type="entry name" value="Ribosomal_Su5_D2-typ_SF"/>
</dbReference>
<dbReference type="AlphaFoldDB" id="A0A9W8ELJ0"/>
<dbReference type="GO" id="GO:0071007">
    <property type="term" value="C:U2-type catalytic step 2 spliceosome"/>
    <property type="evidence" value="ECO:0007669"/>
    <property type="project" value="TreeGrafter"/>
</dbReference>
<dbReference type="PROSITE" id="PS51722">
    <property type="entry name" value="G_TR_2"/>
    <property type="match status" value="1"/>
</dbReference>
<dbReference type="SUPFAM" id="SSF54980">
    <property type="entry name" value="EF-G C-terminal domain-like"/>
    <property type="match status" value="2"/>
</dbReference>
<feature type="domain" description="Tr-type G" evidence="9">
    <location>
        <begin position="154"/>
        <end position="381"/>
    </location>
</feature>
<dbReference type="CDD" id="cd16264">
    <property type="entry name" value="snRNP_III"/>
    <property type="match status" value="1"/>
</dbReference>
<dbReference type="InterPro" id="IPR014721">
    <property type="entry name" value="Ribsml_uS5_D2-typ_fold_subgr"/>
</dbReference>
<dbReference type="FunFam" id="3.30.70.870:FF:000002">
    <property type="entry name" value="Translation elongation factor 2"/>
    <property type="match status" value="1"/>
</dbReference>
<evidence type="ECO:0000256" key="5">
    <source>
        <dbReference type="ARBA" id="ARBA00023187"/>
    </source>
</evidence>
<keyword evidence="3" id="KW-0547">Nucleotide-binding</keyword>
<dbReference type="Gene3D" id="3.30.230.10">
    <property type="match status" value="1"/>
</dbReference>
<evidence type="ECO:0000256" key="7">
    <source>
        <dbReference type="ARBA" id="ARBA00055641"/>
    </source>
</evidence>
<gene>
    <name evidence="10" type="ORF">H4R26_000329</name>
</gene>
<dbReference type="PANTHER" id="PTHR42908">
    <property type="entry name" value="TRANSLATION ELONGATION FACTOR-RELATED"/>
    <property type="match status" value="1"/>
</dbReference>
<dbReference type="PRINTS" id="PR00315">
    <property type="entry name" value="ELONGATNFCT"/>
</dbReference>
<dbReference type="Gene3D" id="2.40.30.10">
    <property type="entry name" value="Translation factors"/>
    <property type="match status" value="1"/>
</dbReference>
<proteinExistence type="predicted"/>
<dbReference type="InterPro" id="IPR035647">
    <property type="entry name" value="EFG_III/V"/>
</dbReference>
<comment type="subcellular location">
    <subcellularLocation>
        <location evidence="1">Nucleus</location>
    </subcellularLocation>
</comment>
<dbReference type="InterPro" id="IPR000795">
    <property type="entry name" value="T_Tr_GTP-bd_dom"/>
</dbReference>
<dbReference type="GO" id="GO:0005829">
    <property type="term" value="C:cytosol"/>
    <property type="evidence" value="ECO:0007669"/>
    <property type="project" value="TreeGrafter"/>
</dbReference>
<dbReference type="CDD" id="cd04098">
    <property type="entry name" value="eEF2_C_snRNP"/>
    <property type="match status" value="1"/>
</dbReference>
<feature type="compositionally biased region" description="Basic and acidic residues" evidence="8">
    <location>
        <begin position="53"/>
        <end position="65"/>
    </location>
</feature>
<evidence type="ECO:0000259" key="9">
    <source>
        <dbReference type="PROSITE" id="PS51722"/>
    </source>
</evidence>
<dbReference type="GO" id="GO:0000974">
    <property type="term" value="C:Prp19 complex"/>
    <property type="evidence" value="ECO:0007669"/>
    <property type="project" value="UniProtKB-ARBA"/>
</dbReference>
<feature type="compositionally biased region" description="Acidic residues" evidence="8">
    <location>
        <begin position="23"/>
        <end position="32"/>
    </location>
</feature>
<dbReference type="SUPFAM" id="SSF52540">
    <property type="entry name" value="P-loop containing nucleoside triphosphate hydrolases"/>
    <property type="match status" value="1"/>
</dbReference>
<dbReference type="GO" id="GO:0046540">
    <property type="term" value="C:U4/U6 x U5 tri-snRNP complex"/>
    <property type="evidence" value="ECO:0007669"/>
    <property type="project" value="TreeGrafter"/>
</dbReference>
<keyword evidence="2" id="KW-0507">mRNA processing</keyword>
<evidence type="ECO:0000256" key="2">
    <source>
        <dbReference type="ARBA" id="ARBA00022664"/>
    </source>
</evidence>
<dbReference type="FunFam" id="3.40.50.300:FF:000646">
    <property type="entry name" value="U5 small nuclear ribonucleoprotein component"/>
    <property type="match status" value="1"/>
</dbReference>
<sequence length="1014" mass="112107">MDATSYDEFGNYIGPELASSSESEGEESDYEVETAAQAFGRGSAAQPNDSDEQSEHSQSGDENKGYGELTAMARRMDIAHTQIVLHEDKKYYPDAEEVFGPGVEALVQEEDTQPLTEPIVAPIKVRKFQVDQEEELPDTAYTKEFLVDLLGYPTMTRNLAVAGHLHHGKTALVDLLVASTHAWPDWDRAAPIATPTTKMSKPNDKAFGYTDVHQLERQRGVSLKAMPISLVAQDTKGKSYALNIMDAPGHVNFIDEVVASLRLADGLVLVVDAVEGVMTSTERIIQAAVRERLSITLVVNKVDRLILELKLPPADAYYKLKLTIEEVNSVVAACPLATPAMRLSPELGNVCFASASFGWCFSLQSFAKRYVDQWAMPVSPKELAKRLWGDVYYHPESRTFMRKRAEGGKEARRSFVHFVLEPIYKIFALVTGEDEPSLRPALEELGIYLRKSDYELSARSLLRRVLCHFFGAPTGFVDMCSVHVRSPVDNAVVKTEHLYTGSMDSEVALAMRNCSADGPLVISVVKQYPSSDASQFFVLGRIFSGTVTADQRVRVLGESYAPGDDEDMALATVSGAWLYCSRYKIPVSGLSAGSWVLLGGVDGSISKTATIFDMSVPEDDLAIIRPLQFAAESVIKIAVEPVVPTELPKMLSGLRKIGKTYPLAQTRVEESGEHIILGTGELYLDCIMHDLRCMYSEIEIKVADPVVSFRETVAETSALKVFGDSPNGKNRLTIIAEPMEQGIAEDIESGKVTLSWPARQVGQFFESNYNWDILAGRSIWAFGPGDNGPNMLSDDSLPGETDKTRLRTVRDAVRQGFQWAVREGPLCDEPVRNTRFRILSAELADSAIHRGGGQIIPAARRVCYSSFLTAEPRLMEPVNFVEIQAPAACVSAVYTVLGRRRGHVTHDAPKAGSPMYMIKALIPTIDSCGFETDLRTHTQGQAFCQQYFDHWQMVPGDPLDKDTVLRPLEPSSGQQLARDFMLKTRRRKGLSDDVSIDKFIDDPELREVVKSFQQ</sequence>
<organism evidence="10 11">
    <name type="scientific">Coemansia thaxteri</name>
    <dbReference type="NCBI Taxonomy" id="2663907"/>
    <lineage>
        <taxon>Eukaryota</taxon>
        <taxon>Fungi</taxon>
        <taxon>Fungi incertae sedis</taxon>
        <taxon>Zoopagomycota</taxon>
        <taxon>Kickxellomycotina</taxon>
        <taxon>Kickxellomycetes</taxon>
        <taxon>Kickxellales</taxon>
        <taxon>Kickxellaceae</taxon>
        <taxon>Coemansia</taxon>
    </lineage>
</organism>
<name>A0A9W8ELJ0_9FUNG</name>
<dbReference type="FunFam" id="2.40.30.10:FF:000029">
    <property type="entry name" value="116 kDa U5 small nuclear ribonucleoprotein component"/>
    <property type="match status" value="1"/>
</dbReference>
<dbReference type="CDD" id="cd04090">
    <property type="entry name" value="EF2_II_snRNP"/>
    <property type="match status" value="1"/>
</dbReference>
<dbReference type="Gene3D" id="3.30.70.870">
    <property type="entry name" value="Elongation Factor G (Translational Gtpase), domain 3"/>
    <property type="match status" value="1"/>
</dbReference>
<evidence type="ECO:0000256" key="6">
    <source>
        <dbReference type="ARBA" id="ARBA00023242"/>
    </source>
</evidence>
<evidence type="ECO:0000313" key="11">
    <source>
        <dbReference type="Proteomes" id="UP001150907"/>
    </source>
</evidence>
<dbReference type="Pfam" id="PF03764">
    <property type="entry name" value="EFG_IV"/>
    <property type="match status" value="1"/>
</dbReference>
<dbReference type="GO" id="GO:0005525">
    <property type="term" value="F:GTP binding"/>
    <property type="evidence" value="ECO:0007669"/>
    <property type="project" value="UniProtKB-KW"/>
</dbReference>
<evidence type="ECO:0000256" key="4">
    <source>
        <dbReference type="ARBA" id="ARBA00023134"/>
    </source>
</evidence>
<keyword evidence="4" id="KW-0342">GTP-binding</keyword>
<dbReference type="FunFam" id="3.30.70.240:FF:000004">
    <property type="entry name" value="116 kDa U5 small nuclear ribonucleoprotein"/>
    <property type="match status" value="1"/>
</dbReference>
<keyword evidence="5" id="KW-0508">mRNA splicing</keyword>
<dbReference type="SUPFAM" id="SSF54211">
    <property type="entry name" value="Ribosomal protein S5 domain 2-like"/>
    <property type="match status" value="1"/>
</dbReference>
<dbReference type="Pfam" id="PF00679">
    <property type="entry name" value="EFG_C"/>
    <property type="match status" value="1"/>
</dbReference>
<dbReference type="InterPro" id="IPR044121">
    <property type="entry name" value="Snu114_GTP-bd"/>
</dbReference>
<dbReference type="GO" id="GO:0003924">
    <property type="term" value="F:GTPase activity"/>
    <property type="evidence" value="ECO:0007669"/>
    <property type="project" value="InterPro"/>
</dbReference>
<comment type="function">
    <text evidence="7">Component of the U5 snRNP complex required for pre-mRNA splicing. Binds GTP.</text>
</comment>
<dbReference type="FunFam" id="3.90.1430.10:FF:000003">
    <property type="entry name" value="Elongation factor 2"/>
    <property type="match status" value="1"/>
</dbReference>
<dbReference type="CDD" id="cd04167">
    <property type="entry name" value="Snu114p"/>
    <property type="match status" value="1"/>
</dbReference>
<dbReference type="GO" id="GO:0000398">
    <property type="term" value="P:mRNA splicing, via spliceosome"/>
    <property type="evidence" value="ECO:0007669"/>
    <property type="project" value="TreeGrafter"/>
</dbReference>
<dbReference type="Gene3D" id="3.40.50.300">
    <property type="entry name" value="P-loop containing nucleotide triphosphate hydrolases"/>
    <property type="match status" value="1"/>
</dbReference>